<organism evidence="2 3">
    <name type="scientific">Sphingomonas kyeonggiensis</name>
    <dbReference type="NCBI Taxonomy" id="1268553"/>
    <lineage>
        <taxon>Bacteria</taxon>
        <taxon>Pseudomonadati</taxon>
        <taxon>Pseudomonadota</taxon>
        <taxon>Alphaproteobacteria</taxon>
        <taxon>Sphingomonadales</taxon>
        <taxon>Sphingomonadaceae</taxon>
        <taxon>Sphingomonas</taxon>
    </lineage>
</organism>
<name>A0A7W6NXC1_9SPHN</name>
<dbReference type="EMBL" id="JACIEH010000002">
    <property type="protein sequence ID" value="MBB4099113.1"/>
    <property type="molecule type" value="Genomic_DNA"/>
</dbReference>
<reference evidence="2 3" key="1">
    <citation type="submission" date="2020-08" db="EMBL/GenBank/DDBJ databases">
        <title>Genomic Encyclopedia of Type Strains, Phase IV (KMG-IV): sequencing the most valuable type-strain genomes for metagenomic binning, comparative biology and taxonomic classification.</title>
        <authorList>
            <person name="Goeker M."/>
        </authorList>
    </citation>
    <scope>NUCLEOTIDE SEQUENCE [LARGE SCALE GENOMIC DNA]</scope>
    <source>
        <strain evidence="2 3">DSM 101806</strain>
    </source>
</reference>
<evidence type="ECO:0000313" key="3">
    <source>
        <dbReference type="Proteomes" id="UP000557392"/>
    </source>
</evidence>
<proteinExistence type="predicted"/>
<protein>
    <submittedName>
        <fullName evidence="2">Uncharacterized protein</fullName>
    </submittedName>
</protein>
<dbReference type="AlphaFoldDB" id="A0A7W6NXC1"/>
<sequence>MAAPSESDRKGAEGFALTPKGDATERLWGRTE</sequence>
<keyword evidence="3" id="KW-1185">Reference proteome</keyword>
<accession>A0A7W6NXC1</accession>
<dbReference type="Proteomes" id="UP000557392">
    <property type="component" value="Unassembled WGS sequence"/>
</dbReference>
<comment type="caution">
    <text evidence="2">The sequence shown here is derived from an EMBL/GenBank/DDBJ whole genome shotgun (WGS) entry which is preliminary data.</text>
</comment>
<evidence type="ECO:0000313" key="2">
    <source>
        <dbReference type="EMBL" id="MBB4099113.1"/>
    </source>
</evidence>
<feature type="region of interest" description="Disordered" evidence="1">
    <location>
        <begin position="1"/>
        <end position="32"/>
    </location>
</feature>
<feature type="compositionally biased region" description="Basic and acidic residues" evidence="1">
    <location>
        <begin position="1"/>
        <end position="12"/>
    </location>
</feature>
<evidence type="ECO:0000256" key="1">
    <source>
        <dbReference type="SAM" id="MobiDB-lite"/>
    </source>
</evidence>
<gene>
    <name evidence="2" type="ORF">GGR46_002677</name>
</gene>
<feature type="compositionally biased region" description="Basic and acidic residues" evidence="1">
    <location>
        <begin position="22"/>
        <end position="32"/>
    </location>
</feature>